<sequence length="966" mass="98701">MTRRVNAGYGPRRSTPAWPAFPAVQMLRLVAGALALALVLATAVQAQASRRLRDLVDSSWRGSYDLVVSAPGAAPSPAALAAPLDTAAWTSSADRLSLADLDRIRAVPGVEVAAPLGDLGVRSTTNQDAVMIGYPADGSVEGPHAFDLDARVSTDDGLGPRPVIGMNATLIGSFSHGPIPDARPLLDDPAVCNPAPPEPGPCTDVELPTLAMGPRGETPPAAQRESPAGTYWAAPWAEPDPQGNRMVVVDAAAEAQLLSLGGHPAAADAFRVLAQASPAASLPSVVDRLAGAGTEEADALVEAKDRLPAYLQNLADDAGRTADSLTAVPLLATSVGSAPLSLEVRATPYPKPVTRLAIEQAPVDPNNPTAPRGILGTPTWALPAGGASGQGEVSTSDVSGRYGGLGLGVTVVPVPGLATGQEPILSYDSPRLSLVQETRTLARPPFEDRILAEVASVETASGTLPGRSDVEVTRGVPASTSRESAYYTATDDGRRFGTGDAPLLVSVGTITPEPDAALAGIAPLLTDVELPTTLIADPDGTPRDVRLRPASTGFGLANQMSAAYVDAASAGALGLERPFSTVRVRVAEVGPDLTPENLATIDAVAQLLQDAGFATTTVAASSLAPREMQVVSYRFDSTDGEPRTGPLGTVRQLGPELAASQRVSAAVGTSGTSQTMTVAVLLTALAGLCVAAALPPRRRRAGVLAVQGWTRGATVNRHLREDAPTLLVLAASMAALAVVGTVPGRLGVAPQLVAVGLGTTAGLAAAVALAAVLAARPAAAAVREGSDRAAWPARTPAALLTRWTARTWPRLLTGAAYRAAVAVGSGLLMAVVLQARREAGASLLAGVAVAQDLPYRLAVGALAAVVGMALLVQLHRVEGPPVRAEATVLLLAGWSRARLLGRHLPALLVEAMAAAVLAGVVLALLTPDLDLPRVVGAASVALLLTFVITLLTRRAQLARAWKGQPA</sequence>
<feature type="transmembrane region" description="Helical" evidence="1">
    <location>
        <begin position="904"/>
        <end position="925"/>
    </location>
</feature>
<dbReference type="AlphaFoldDB" id="A0A7Z7KGT2"/>
<accession>A0A7Z7KGT2</accession>
<evidence type="ECO:0000313" key="2">
    <source>
        <dbReference type="EMBL" id="SQG47844.1"/>
    </source>
</evidence>
<keyword evidence="1" id="KW-1133">Transmembrane helix</keyword>
<feature type="transmembrane region" description="Helical" evidence="1">
    <location>
        <begin position="752"/>
        <end position="775"/>
    </location>
</feature>
<dbReference type="EMBL" id="LS483396">
    <property type="protein sequence ID" value="SQG47844.1"/>
    <property type="molecule type" value="Genomic_DNA"/>
</dbReference>
<feature type="transmembrane region" description="Helical" evidence="1">
    <location>
        <begin position="931"/>
        <end position="952"/>
    </location>
</feature>
<evidence type="ECO:0000256" key="1">
    <source>
        <dbReference type="SAM" id="Phobius"/>
    </source>
</evidence>
<reference evidence="2 3" key="1">
    <citation type="submission" date="2018-06" db="EMBL/GenBank/DDBJ databases">
        <authorList>
            <consortium name="Pathogen Informatics"/>
            <person name="Doyle S."/>
        </authorList>
    </citation>
    <scope>NUCLEOTIDE SEQUENCE [LARGE SCALE GENOMIC DNA]</scope>
    <source>
        <strain evidence="2 3">NCTC2665</strain>
    </source>
</reference>
<gene>
    <name evidence="2" type="ORF">NCTC2665_00610</name>
</gene>
<name>A0A7Z7KGT2_MICLC</name>
<evidence type="ECO:0000313" key="3">
    <source>
        <dbReference type="Proteomes" id="UP000248985"/>
    </source>
</evidence>
<organism evidence="2 3">
    <name type="scientific">Micrococcus luteus (strain ATCC 4698 / DSM 20030 / JCM 1464 / CCM 169 / CCUG 5858 / IAM 1056 / NBRC 3333 / NCIMB 9278 / NCTC 2665 / VKM Ac-2230)</name>
    <name type="common">Micrococcus lysodeikticus</name>
    <dbReference type="NCBI Taxonomy" id="465515"/>
    <lineage>
        <taxon>Bacteria</taxon>
        <taxon>Bacillati</taxon>
        <taxon>Actinomycetota</taxon>
        <taxon>Actinomycetes</taxon>
        <taxon>Micrococcales</taxon>
        <taxon>Micrococcaceae</taxon>
        <taxon>Micrococcus</taxon>
    </lineage>
</organism>
<feature type="transmembrane region" description="Helical" evidence="1">
    <location>
        <begin position="726"/>
        <end position="746"/>
    </location>
</feature>
<proteinExistence type="predicted"/>
<dbReference type="Proteomes" id="UP000248985">
    <property type="component" value="Chromosome 1"/>
</dbReference>
<evidence type="ECO:0008006" key="4">
    <source>
        <dbReference type="Google" id="ProtNLM"/>
    </source>
</evidence>
<feature type="transmembrane region" description="Helical" evidence="1">
    <location>
        <begin position="676"/>
        <end position="694"/>
    </location>
</feature>
<feature type="transmembrane region" description="Helical" evidence="1">
    <location>
        <begin position="815"/>
        <end position="835"/>
    </location>
</feature>
<feature type="transmembrane region" description="Helical" evidence="1">
    <location>
        <begin position="855"/>
        <end position="874"/>
    </location>
</feature>
<protein>
    <recommendedName>
        <fullName evidence="4">FtsX-like permease family protein</fullName>
    </recommendedName>
</protein>
<keyword evidence="1" id="KW-0472">Membrane</keyword>
<keyword evidence="1" id="KW-0812">Transmembrane</keyword>